<dbReference type="Proteomes" id="UP001617702">
    <property type="component" value="Unassembled WGS sequence"/>
</dbReference>
<keyword evidence="1" id="KW-0732">Signal</keyword>
<reference evidence="3 4" key="1">
    <citation type="submission" date="2024-10" db="EMBL/GenBank/DDBJ databases">
        <authorList>
            <person name="Lu C.-H."/>
        </authorList>
    </citation>
    <scope>NUCLEOTIDE SEQUENCE [LARGE SCALE GENOMIC DNA]</scope>
    <source>
        <strain evidence="3 4">22LXZD03-01</strain>
    </source>
</reference>
<sequence length="309" mass="34435">MRYLSLAASSLLFFCTSSVWAIDCSKASTDSEKMICASSQLQQLDTVLNKAYQGYMKKADKAQARQEQRDWLVERDRCKDDVCLGNEMVSRIQALSGSENISLITQASDQWDFVLSVAACDLDSSYSTCEGPGTLDIFKKGRGDLFQRITMENMFIELNTKGEVTANLVEVYGENNSGLVIDDANFDHHADIIVRNGNSGAYGGPSYDVYLFDVEKQQFTLNASLTELASTNLGLFDIDEKSKVITTFTKSGCCWHQWSAYQIANNQPVLIAETTESYSEEKQAMVATTRELVGGKWKVKEEIVKIDEP</sequence>
<feature type="chain" id="PRO_5045970488" evidence="1">
    <location>
        <begin position="22"/>
        <end position="309"/>
    </location>
</feature>
<protein>
    <submittedName>
        <fullName evidence="3">Lysozyme inhibitor LprI family protein</fullName>
    </submittedName>
</protein>
<feature type="domain" description="Lysozyme inhibitor LprI-like N-terminal" evidence="2">
    <location>
        <begin position="24"/>
        <end position="78"/>
    </location>
</feature>
<dbReference type="PANTHER" id="PTHR37549">
    <property type="entry name" value="LIPOPROTEIN LPRI"/>
    <property type="match status" value="1"/>
</dbReference>
<accession>A0ABW8GZA2</accession>
<dbReference type="InterPro" id="IPR058087">
    <property type="entry name" value="XAC2610_dom"/>
</dbReference>
<dbReference type="PANTHER" id="PTHR37549:SF1">
    <property type="entry name" value="LIPOPROTEIN LPRI"/>
    <property type="match status" value="1"/>
</dbReference>
<comment type="caution">
    <text evidence="3">The sequence shown here is derived from an EMBL/GenBank/DDBJ whole genome shotgun (WGS) entry which is preliminary data.</text>
</comment>
<evidence type="ECO:0000313" key="4">
    <source>
        <dbReference type="Proteomes" id="UP001617702"/>
    </source>
</evidence>
<feature type="signal peptide" evidence="1">
    <location>
        <begin position="1"/>
        <end position="21"/>
    </location>
</feature>
<dbReference type="Pfam" id="PF07007">
    <property type="entry name" value="LprI"/>
    <property type="match status" value="1"/>
</dbReference>
<dbReference type="InterPro" id="IPR052755">
    <property type="entry name" value="Lysozyme_Inhibitor_LprI"/>
</dbReference>
<dbReference type="Gene3D" id="1.20.1270.180">
    <property type="match status" value="1"/>
</dbReference>
<keyword evidence="4" id="KW-1185">Reference proteome</keyword>
<name>A0ABW8GZA2_9GAMM</name>
<dbReference type="NCBIfam" id="NF047539">
    <property type="entry name" value="XAC2610_fam"/>
    <property type="match status" value="1"/>
</dbReference>
<dbReference type="InterPro" id="IPR009739">
    <property type="entry name" value="LprI-like_N"/>
</dbReference>
<dbReference type="RefSeq" id="WP_400355550.1">
    <property type="nucleotide sequence ID" value="NZ_JBIXLA010000008.1"/>
</dbReference>
<evidence type="ECO:0000256" key="1">
    <source>
        <dbReference type="SAM" id="SignalP"/>
    </source>
</evidence>
<dbReference type="EMBL" id="JBIXLB010000009">
    <property type="protein sequence ID" value="MFJ5514677.1"/>
    <property type="molecule type" value="Genomic_DNA"/>
</dbReference>
<organism evidence="3 4">
    <name type="scientific">Pectobacterium jejuense</name>
    <dbReference type="NCBI Taxonomy" id="2974022"/>
    <lineage>
        <taxon>Bacteria</taxon>
        <taxon>Pseudomonadati</taxon>
        <taxon>Pseudomonadota</taxon>
        <taxon>Gammaproteobacteria</taxon>
        <taxon>Enterobacterales</taxon>
        <taxon>Pectobacteriaceae</taxon>
        <taxon>Pectobacterium</taxon>
    </lineage>
</organism>
<proteinExistence type="predicted"/>
<evidence type="ECO:0000259" key="2">
    <source>
        <dbReference type="Pfam" id="PF07007"/>
    </source>
</evidence>
<evidence type="ECO:0000313" key="3">
    <source>
        <dbReference type="EMBL" id="MFJ5514677.1"/>
    </source>
</evidence>
<gene>
    <name evidence="3" type="ORF">ACIPUH_17985</name>
</gene>